<proteinExistence type="predicted"/>
<dbReference type="AlphaFoldDB" id="A0A6S6SNR4"/>
<organism evidence="2">
    <name type="scientific">uncultured Campylobacterales bacterium</name>
    <dbReference type="NCBI Taxonomy" id="352960"/>
    <lineage>
        <taxon>Bacteria</taxon>
        <taxon>Pseudomonadati</taxon>
        <taxon>Campylobacterota</taxon>
        <taxon>Epsilonproteobacteria</taxon>
        <taxon>Campylobacterales</taxon>
        <taxon>environmental samples</taxon>
    </lineage>
</organism>
<name>A0A6S6SNR4_9BACT</name>
<sequence length="157" mass="18950">MVKKIINWILVINIIILVTIYLVPNNIKDEVKHFLGFGILETQTFNLKLRNNWELQKESENGYLLINITQDKLYLFIHKEYKKDIFKQVINNICLDLDVFNKKHNNYSAEVFQCNNSKNDKKFLLFDIKDKVYIWIDEYSSQYQNNYEDIFNNIDIK</sequence>
<keyword evidence="1" id="KW-0812">Transmembrane</keyword>
<reference evidence="2" key="1">
    <citation type="submission" date="2020-01" db="EMBL/GenBank/DDBJ databases">
        <authorList>
            <person name="Meier V. D."/>
            <person name="Meier V D."/>
        </authorList>
    </citation>
    <scope>NUCLEOTIDE SEQUENCE</scope>
    <source>
        <strain evidence="2">HLG_WM_MAG_12</strain>
    </source>
</reference>
<feature type="transmembrane region" description="Helical" evidence="1">
    <location>
        <begin position="6"/>
        <end position="23"/>
    </location>
</feature>
<dbReference type="EMBL" id="CACVAW010000030">
    <property type="protein sequence ID" value="CAA6807862.1"/>
    <property type="molecule type" value="Genomic_DNA"/>
</dbReference>
<evidence type="ECO:0000313" key="2">
    <source>
        <dbReference type="EMBL" id="CAA6807862.1"/>
    </source>
</evidence>
<evidence type="ECO:0000256" key="1">
    <source>
        <dbReference type="SAM" id="Phobius"/>
    </source>
</evidence>
<keyword evidence="1" id="KW-1133">Transmembrane helix</keyword>
<gene>
    <name evidence="2" type="ORF">HELGO_WM15947</name>
</gene>
<keyword evidence="1" id="KW-0472">Membrane</keyword>
<accession>A0A6S6SNR4</accession>
<protein>
    <submittedName>
        <fullName evidence="2">Uncharacterized protein</fullName>
    </submittedName>
</protein>